<organism evidence="12 13">
    <name type="scientific">Novosphingobium aerophilum</name>
    <dbReference type="NCBI Taxonomy" id="2839843"/>
    <lineage>
        <taxon>Bacteria</taxon>
        <taxon>Pseudomonadati</taxon>
        <taxon>Pseudomonadota</taxon>
        <taxon>Alphaproteobacteria</taxon>
        <taxon>Sphingomonadales</taxon>
        <taxon>Sphingomonadaceae</taxon>
        <taxon>Novosphingobium</taxon>
    </lineage>
</organism>
<keyword evidence="7 9" id="KW-1133">Transmembrane helix</keyword>
<dbReference type="InterPro" id="IPR003593">
    <property type="entry name" value="AAA+_ATPase"/>
</dbReference>
<evidence type="ECO:0000256" key="2">
    <source>
        <dbReference type="ARBA" id="ARBA00022448"/>
    </source>
</evidence>
<protein>
    <submittedName>
        <fullName evidence="12">Type I secretion system permease/ATPase</fullName>
    </submittedName>
</protein>
<evidence type="ECO:0000256" key="5">
    <source>
        <dbReference type="ARBA" id="ARBA00022741"/>
    </source>
</evidence>
<dbReference type="PROSITE" id="PS50893">
    <property type="entry name" value="ABC_TRANSPORTER_2"/>
    <property type="match status" value="1"/>
</dbReference>
<dbReference type="AlphaFoldDB" id="A0A7X1FAZ9"/>
<dbReference type="Gene3D" id="3.40.50.300">
    <property type="entry name" value="P-loop containing nucleotide triphosphate hydrolases"/>
    <property type="match status" value="1"/>
</dbReference>
<dbReference type="GO" id="GO:0140359">
    <property type="term" value="F:ABC-type transporter activity"/>
    <property type="evidence" value="ECO:0007669"/>
    <property type="project" value="InterPro"/>
</dbReference>
<evidence type="ECO:0000256" key="7">
    <source>
        <dbReference type="ARBA" id="ARBA00022989"/>
    </source>
</evidence>
<evidence type="ECO:0000256" key="6">
    <source>
        <dbReference type="ARBA" id="ARBA00022840"/>
    </source>
</evidence>
<feature type="domain" description="ABC transporter" evidence="10">
    <location>
        <begin position="305"/>
        <end position="541"/>
    </location>
</feature>
<dbReference type="EMBL" id="JACLAU010000063">
    <property type="protein sequence ID" value="MBC2653626.1"/>
    <property type="molecule type" value="Genomic_DNA"/>
</dbReference>
<dbReference type="GO" id="GO:0030253">
    <property type="term" value="P:protein secretion by the type I secretion system"/>
    <property type="evidence" value="ECO:0007669"/>
    <property type="project" value="InterPro"/>
</dbReference>
<dbReference type="InterPro" id="IPR027417">
    <property type="entry name" value="P-loop_NTPase"/>
</dbReference>
<dbReference type="InterPro" id="IPR010128">
    <property type="entry name" value="ATPase_T1SS_PrtD-like"/>
</dbReference>
<dbReference type="SMART" id="SM00382">
    <property type="entry name" value="AAA"/>
    <property type="match status" value="1"/>
</dbReference>
<dbReference type="Pfam" id="PF00664">
    <property type="entry name" value="ABC_membrane"/>
    <property type="match status" value="1"/>
</dbReference>
<evidence type="ECO:0000259" key="10">
    <source>
        <dbReference type="PROSITE" id="PS50893"/>
    </source>
</evidence>
<dbReference type="GO" id="GO:0005886">
    <property type="term" value="C:plasma membrane"/>
    <property type="evidence" value="ECO:0007669"/>
    <property type="project" value="UniProtKB-SubCell"/>
</dbReference>
<keyword evidence="8 9" id="KW-0472">Membrane</keyword>
<dbReference type="GO" id="GO:0016887">
    <property type="term" value="F:ATP hydrolysis activity"/>
    <property type="evidence" value="ECO:0007669"/>
    <property type="project" value="InterPro"/>
</dbReference>
<dbReference type="Proteomes" id="UP000520156">
    <property type="component" value="Unassembled WGS sequence"/>
</dbReference>
<comment type="subcellular location">
    <subcellularLocation>
        <location evidence="1">Cell membrane</location>
        <topology evidence="1">Multi-pass membrane protein</topology>
    </subcellularLocation>
</comment>
<name>A0A7X1FAZ9_9SPHN</name>
<dbReference type="InterPro" id="IPR036640">
    <property type="entry name" value="ABC1_TM_sf"/>
</dbReference>
<evidence type="ECO:0000259" key="11">
    <source>
        <dbReference type="PROSITE" id="PS50929"/>
    </source>
</evidence>
<evidence type="ECO:0000313" key="13">
    <source>
        <dbReference type="Proteomes" id="UP000520156"/>
    </source>
</evidence>
<keyword evidence="13" id="KW-1185">Reference proteome</keyword>
<dbReference type="GO" id="GO:0030256">
    <property type="term" value="C:type I protein secretion system complex"/>
    <property type="evidence" value="ECO:0007669"/>
    <property type="project" value="InterPro"/>
</dbReference>
<evidence type="ECO:0000256" key="1">
    <source>
        <dbReference type="ARBA" id="ARBA00004651"/>
    </source>
</evidence>
<dbReference type="PROSITE" id="PS50929">
    <property type="entry name" value="ABC_TM1F"/>
    <property type="match status" value="1"/>
</dbReference>
<feature type="transmembrane region" description="Helical" evidence="9">
    <location>
        <begin position="116"/>
        <end position="148"/>
    </location>
</feature>
<feature type="transmembrane region" description="Helical" evidence="9">
    <location>
        <begin position="32"/>
        <end position="50"/>
    </location>
</feature>
<gene>
    <name evidence="12" type="ORF">H7F49_18250</name>
</gene>
<feature type="transmembrane region" description="Helical" evidence="9">
    <location>
        <begin position="6"/>
        <end position="25"/>
    </location>
</feature>
<accession>A0A7X1FAZ9</accession>
<evidence type="ECO:0000256" key="9">
    <source>
        <dbReference type="SAM" id="Phobius"/>
    </source>
</evidence>
<dbReference type="GO" id="GO:0034040">
    <property type="term" value="F:ATPase-coupled lipid transmembrane transporter activity"/>
    <property type="evidence" value="ECO:0007669"/>
    <property type="project" value="TreeGrafter"/>
</dbReference>
<dbReference type="PROSITE" id="PS00211">
    <property type="entry name" value="ABC_TRANSPORTER_1"/>
    <property type="match status" value="1"/>
</dbReference>
<dbReference type="InterPro" id="IPR039421">
    <property type="entry name" value="Type_1_exporter"/>
</dbReference>
<evidence type="ECO:0000313" key="12">
    <source>
        <dbReference type="EMBL" id="MBC2653626.1"/>
    </source>
</evidence>
<dbReference type="Pfam" id="PF00005">
    <property type="entry name" value="ABC_tran"/>
    <property type="match status" value="1"/>
</dbReference>
<dbReference type="PANTHER" id="PTHR24221">
    <property type="entry name" value="ATP-BINDING CASSETTE SUB-FAMILY B"/>
    <property type="match status" value="1"/>
</dbReference>
<keyword evidence="6" id="KW-0067">ATP-binding</keyword>
<comment type="caution">
    <text evidence="12">The sequence shown here is derived from an EMBL/GenBank/DDBJ whole genome shotgun (WGS) entry which is preliminary data.</text>
</comment>
<proteinExistence type="predicted"/>
<keyword evidence="4 9" id="KW-0812">Transmembrane</keyword>
<dbReference type="InterPro" id="IPR017871">
    <property type="entry name" value="ABC_transporter-like_CS"/>
</dbReference>
<dbReference type="SUPFAM" id="SSF52540">
    <property type="entry name" value="P-loop containing nucleoside triphosphate hydrolases"/>
    <property type="match status" value="1"/>
</dbReference>
<dbReference type="InterPro" id="IPR003439">
    <property type="entry name" value="ABC_transporter-like_ATP-bd"/>
</dbReference>
<feature type="domain" description="ABC transmembrane type-1" evidence="11">
    <location>
        <begin position="1"/>
        <end position="274"/>
    </location>
</feature>
<dbReference type="SUPFAM" id="SSF90123">
    <property type="entry name" value="ABC transporter transmembrane region"/>
    <property type="match status" value="1"/>
</dbReference>
<reference evidence="12 13" key="1">
    <citation type="submission" date="2020-08" db="EMBL/GenBank/DDBJ databases">
        <title>The genome sequence of Novosphingobium flavum 4Y4.</title>
        <authorList>
            <person name="Liu Y."/>
        </authorList>
    </citation>
    <scope>NUCLEOTIDE SEQUENCE [LARGE SCALE GENOMIC DNA]</scope>
    <source>
        <strain evidence="12 13">4Y4</strain>
    </source>
</reference>
<dbReference type="Gene3D" id="1.20.1560.10">
    <property type="entry name" value="ABC transporter type 1, transmembrane domain"/>
    <property type="match status" value="1"/>
</dbReference>
<sequence>MISAILNVLLLGGSIYMMLVYDFVLPSQSIPTLVGLAIMVTVIYAVQGLLDFIRGRLLMHFGAALDTDLSPDVHKMVSMLSRTQMDGDPVQPIRDLDQLRGFLSGPGPATLADLPWMFLFIGFLFLLHPYLGLTVLVGGVILIIMTYLTERLTVEKSKQVMAVGQRRLKIADVTRRHSEAIVANGMEQRICASWSDASRAYLAAQEQLTNVASRMGSLTRMLRLLLQSGVLTVGALLVIEHAATGGVIFASSIMSARALAPVEAAIANWRGFVGARQSWSRLKAMVALLPEEPSTDILPAPYQTLRAEDVSVSPPGSDRKTVVKVNFGCEAGSAIAVIGPSGSGKSSLARALVGIWPVSGGSIKLDGADLSQWNSGALGLQVGYVPQSVELIEGTIAQNIARFDPQADVEAIVAAAREAGVHDMILNLPQGYNSQVGPDGHALSGGQRQRIALARALYGNPFLIVLDEPNANLDGEGDEALSRAIMSARARGAIVITIAHRPSVLSAVDRILVMRDGQSIGYGPRNAILAHLNSPTASSGVIKVEG</sequence>
<keyword evidence="3" id="KW-1003">Cell membrane</keyword>
<evidence type="ECO:0000256" key="3">
    <source>
        <dbReference type="ARBA" id="ARBA00022475"/>
    </source>
</evidence>
<keyword evidence="5" id="KW-0547">Nucleotide-binding</keyword>
<feature type="transmembrane region" description="Helical" evidence="9">
    <location>
        <begin position="224"/>
        <end position="249"/>
    </location>
</feature>
<dbReference type="InterPro" id="IPR011527">
    <property type="entry name" value="ABC1_TM_dom"/>
</dbReference>
<dbReference type="FunFam" id="3.40.50.300:FF:001444">
    <property type="entry name" value="ABC transporter ATP-binding protein"/>
    <property type="match status" value="1"/>
</dbReference>
<evidence type="ECO:0000256" key="4">
    <source>
        <dbReference type="ARBA" id="ARBA00022692"/>
    </source>
</evidence>
<dbReference type="GO" id="GO:0005524">
    <property type="term" value="F:ATP binding"/>
    <property type="evidence" value="ECO:0007669"/>
    <property type="project" value="UniProtKB-KW"/>
</dbReference>
<evidence type="ECO:0000256" key="8">
    <source>
        <dbReference type="ARBA" id="ARBA00023136"/>
    </source>
</evidence>
<keyword evidence="2" id="KW-0813">Transport</keyword>
<dbReference type="NCBIfam" id="TIGR01842">
    <property type="entry name" value="type_I_sec_PrtD"/>
    <property type="match status" value="1"/>
</dbReference>
<dbReference type="PANTHER" id="PTHR24221:SF654">
    <property type="entry name" value="ATP-BINDING CASSETTE SUB-FAMILY B MEMBER 6"/>
    <property type="match status" value="1"/>
</dbReference>